<dbReference type="AlphaFoldDB" id="A0AAU7XEL4"/>
<dbReference type="EMBL" id="CP158568">
    <property type="protein sequence ID" value="XBY46532.1"/>
    <property type="molecule type" value="Genomic_DNA"/>
</dbReference>
<sequence>MCFMFASQPPESYAFETRSIRLNGQSTSIRLERIFWDMLEQVAADQGFPTVGRFISTLHNEVLALRGEAPNFTSHLRCVCLVALENKVPAPETKASEAKAAAVRPAAAAAHRPQARYGT</sequence>
<dbReference type="InterPro" id="IPR027373">
    <property type="entry name" value="RHH_dom"/>
</dbReference>
<dbReference type="InterPro" id="IPR038268">
    <property type="entry name" value="RHH_sf"/>
</dbReference>
<evidence type="ECO:0000259" key="2">
    <source>
        <dbReference type="Pfam" id="PF13467"/>
    </source>
</evidence>
<feature type="region of interest" description="Disordered" evidence="1">
    <location>
        <begin position="96"/>
        <end position="119"/>
    </location>
</feature>
<dbReference type="Pfam" id="PF13467">
    <property type="entry name" value="RHH_4"/>
    <property type="match status" value="1"/>
</dbReference>
<evidence type="ECO:0000256" key="1">
    <source>
        <dbReference type="SAM" id="MobiDB-lite"/>
    </source>
</evidence>
<feature type="domain" description="Ribbon-helix-helix" evidence="2">
    <location>
        <begin position="16"/>
        <end position="82"/>
    </location>
</feature>
<reference evidence="3" key="1">
    <citation type="submission" date="2024-06" db="EMBL/GenBank/DDBJ databases">
        <title>Methylostella associata gen. nov., sp. nov., a novel Ancalomicrobiaceae-affiliated facultatively methylotrophic bacteria that feed on methanotrophs of the genus Methylococcus.</title>
        <authorList>
            <person name="Saltykova V."/>
            <person name="Danilova O.V."/>
            <person name="Oshkin I.Y."/>
            <person name="Belova S.E."/>
            <person name="Pimenov N.V."/>
            <person name="Dedysh S.N."/>
        </authorList>
    </citation>
    <scope>NUCLEOTIDE SEQUENCE</scope>
    <source>
        <strain evidence="3">S20</strain>
    </source>
</reference>
<feature type="compositionally biased region" description="Low complexity" evidence="1">
    <location>
        <begin position="96"/>
        <end position="112"/>
    </location>
</feature>
<accession>A0AAU7XEL4</accession>
<name>A0AAU7XEL4_9HYPH</name>
<gene>
    <name evidence="3" type="ORF">ABS361_10160</name>
</gene>
<evidence type="ECO:0000313" key="3">
    <source>
        <dbReference type="EMBL" id="XBY46532.1"/>
    </source>
</evidence>
<dbReference type="Gene3D" id="1.10.3990.20">
    <property type="entry name" value="protein bp1543"/>
    <property type="match status" value="1"/>
</dbReference>
<proteinExistence type="predicted"/>
<dbReference type="KEGG" id="mflg:ABS361_10160"/>
<organism evidence="3">
    <name type="scientific">Methyloraptor flagellatus</name>
    <dbReference type="NCBI Taxonomy" id="3162530"/>
    <lineage>
        <taxon>Bacteria</taxon>
        <taxon>Pseudomonadati</taxon>
        <taxon>Pseudomonadota</taxon>
        <taxon>Alphaproteobacteria</taxon>
        <taxon>Hyphomicrobiales</taxon>
        <taxon>Ancalomicrobiaceae</taxon>
        <taxon>Methyloraptor</taxon>
    </lineage>
</organism>
<protein>
    <submittedName>
        <fullName evidence="3">Ribbon-helix-helix domain-containing protein</fullName>
    </submittedName>
</protein>
<dbReference type="RefSeq" id="WP_407051626.1">
    <property type="nucleotide sequence ID" value="NZ_CP158568.1"/>
</dbReference>